<evidence type="ECO:0000256" key="5">
    <source>
        <dbReference type="ARBA" id="ARBA00038226"/>
    </source>
</evidence>
<evidence type="ECO:0000313" key="9">
    <source>
        <dbReference type="WBParaSite" id="nRc.2.0.1.t27006-RA"/>
    </source>
</evidence>
<dbReference type="Gene3D" id="3.30.1370.210">
    <property type="match status" value="1"/>
</dbReference>
<evidence type="ECO:0000256" key="1">
    <source>
        <dbReference type="ARBA" id="ARBA00022723"/>
    </source>
</evidence>
<sequence length="176" mass="19706">MAATAASMVFNMPMGPTFMMSNVLPLEHASYNSSVAPKMPVNLAAVAYYDETGQLLDTLPVCRDFKQGHCDRPSCRYVHLYEEYVEVSDGKVTVCRDFAKGKCVRSTCKYYHIPLFFNHSLQTFPDTVNATIIPNPIIQPAPTNHHLSLCQSTNPLVYQVLQQDNHLGDVLYNQSS</sequence>
<evidence type="ECO:0000313" key="8">
    <source>
        <dbReference type="Proteomes" id="UP000887565"/>
    </source>
</evidence>
<evidence type="ECO:0000256" key="6">
    <source>
        <dbReference type="PROSITE-ProRule" id="PRU00723"/>
    </source>
</evidence>
<feature type="domain" description="C3H1-type" evidence="7">
    <location>
        <begin position="89"/>
        <end position="115"/>
    </location>
</feature>
<keyword evidence="2" id="KW-0677">Repeat</keyword>
<dbReference type="GO" id="GO:0005654">
    <property type="term" value="C:nucleoplasm"/>
    <property type="evidence" value="ECO:0007669"/>
    <property type="project" value="TreeGrafter"/>
</dbReference>
<reference evidence="9" key="1">
    <citation type="submission" date="2022-11" db="UniProtKB">
        <authorList>
            <consortium name="WormBaseParasite"/>
        </authorList>
    </citation>
    <scope>IDENTIFICATION</scope>
</reference>
<keyword evidence="1 6" id="KW-0479">Metal-binding</keyword>
<protein>
    <submittedName>
        <fullName evidence="9">C3H1-type domain-containing protein</fullName>
    </submittedName>
</protein>
<comment type="similarity">
    <text evidence="5">Belongs to the muscleblind family.</text>
</comment>
<feature type="zinc finger region" description="C3H1-type" evidence="6">
    <location>
        <begin position="89"/>
        <end position="115"/>
    </location>
</feature>
<proteinExistence type="inferred from homology"/>
<dbReference type="AlphaFoldDB" id="A0A915JLY3"/>
<keyword evidence="3 6" id="KW-0863">Zinc-finger</keyword>
<dbReference type="InterPro" id="IPR054429">
    <property type="entry name" value="Znf-CCCH_Muscleblind-like"/>
</dbReference>
<dbReference type="GO" id="GO:0005737">
    <property type="term" value="C:cytoplasm"/>
    <property type="evidence" value="ECO:0007669"/>
    <property type="project" value="TreeGrafter"/>
</dbReference>
<dbReference type="SMART" id="SM00356">
    <property type="entry name" value="ZnF_C3H1"/>
    <property type="match status" value="2"/>
</dbReference>
<evidence type="ECO:0000256" key="4">
    <source>
        <dbReference type="ARBA" id="ARBA00022833"/>
    </source>
</evidence>
<dbReference type="GO" id="GO:0043484">
    <property type="term" value="P:regulation of RNA splicing"/>
    <property type="evidence" value="ECO:0007669"/>
    <property type="project" value="TreeGrafter"/>
</dbReference>
<dbReference type="PROSITE" id="PS50103">
    <property type="entry name" value="ZF_C3H1"/>
    <property type="match status" value="2"/>
</dbReference>
<dbReference type="PANTHER" id="PTHR12675">
    <property type="entry name" value="MUSCLEBLIND-LIKE PROTEIN"/>
    <property type="match status" value="1"/>
</dbReference>
<dbReference type="GO" id="GO:0008270">
    <property type="term" value="F:zinc ion binding"/>
    <property type="evidence" value="ECO:0007669"/>
    <property type="project" value="UniProtKB-KW"/>
</dbReference>
<feature type="domain" description="C3H1-type" evidence="7">
    <location>
        <begin position="56"/>
        <end position="82"/>
    </location>
</feature>
<dbReference type="PANTHER" id="PTHR12675:SF12">
    <property type="entry name" value="PROTEIN MUSCLEBLIND"/>
    <property type="match status" value="1"/>
</dbReference>
<dbReference type="GO" id="GO:0003723">
    <property type="term" value="F:RNA binding"/>
    <property type="evidence" value="ECO:0007669"/>
    <property type="project" value="TreeGrafter"/>
</dbReference>
<feature type="zinc finger region" description="C3H1-type" evidence="6">
    <location>
        <begin position="56"/>
        <end position="82"/>
    </location>
</feature>
<dbReference type="Proteomes" id="UP000887565">
    <property type="component" value="Unplaced"/>
</dbReference>
<name>A0A915JLY3_ROMCU</name>
<dbReference type="Pfam" id="PF22628">
    <property type="entry name" value="zf-CCCH_10"/>
    <property type="match status" value="1"/>
</dbReference>
<evidence type="ECO:0000256" key="2">
    <source>
        <dbReference type="ARBA" id="ARBA00022737"/>
    </source>
</evidence>
<evidence type="ECO:0000259" key="7">
    <source>
        <dbReference type="PROSITE" id="PS50103"/>
    </source>
</evidence>
<organism evidence="8 9">
    <name type="scientific">Romanomermis culicivorax</name>
    <name type="common">Nematode worm</name>
    <dbReference type="NCBI Taxonomy" id="13658"/>
    <lineage>
        <taxon>Eukaryota</taxon>
        <taxon>Metazoa</taxon>
        <taxon>Ecdysozoa</taxon>
        <taxon>Nematoda</taxon>
        <taxon>Enoplea</taxon>
        <taxon>Dorylaimia</taxon>
        <taxon>Mermithida</taxon>
        <taxon>Mermithoidea</taxon>
        <taxon>Mermithidae</taxon>
        <taxon>Romanomermis</taxon>
    </lineage>
</organism>
<dbReference type="WBParaSite" id="nRc.2.0.1.t27006-RA">
    <property type="protein sequence ID" value="nRc.2.0.1.t27006-RA"/>
    <property type="gene ID" value="nRc.2.0.1.g27006"/>
</dbReference>
<accession>A0A915JLY3</accession>
<dbReference type="InterPro" id="IPR000571">
    <property type="entry name" value="Znf_CCCH"/>
</dbReference>
<keyword evidence="4 6" id="KW-0862">Zinc</keyword>
<keyword evidence="8" id="KW-1185">Reference proteome</keyword>
<evidence type="ECO:0000256" key="3">
    <source>
        <dbReference type="ARBA" id="ARBA00022771"/>
    </source>
</evidence>